<keyword evidence="1" id="KW-1133">Transmembrane helix</keyword>
<organism evidence="2">
    <name type="scientific">Loa loa</name>
    <name type="common">Eye worm</name>
    <name type="synonym">Filaria loa</name>
    <dbReference type="NCBI Taxonomy" id="7209"/>
    <lineage>
        <taxon>Eukaryota</taxon>
        <taxon>Metazoa</taxon>
        <taxon>Ecdysozoa</taxon>
        <taxon>Nematoda</taxon>
        <taxon>Chromadorea</taxon>
        <taxon>Rhabditida</taxon>
        <taxon>Spirurina</taxon>
        <taxon>Spiruromorpha</taxon>
        <taxon>Filarioidea</taxon>
        <taxon>Onchocercidae</taxon>
        <taxon>Loa</taxon>
    </lineage>
</organism>
<proteinExistence type="predicted"/>
<keyword evidence="1" id="KW-0812">Transmembrane</keyword>
<evidence type="ECO:0000256" key="1">
    <source>
        <dbReference type="SAM" id="Phobius"/>
    </source>
</evidence>
<reference evidence="2" key="1">
    <citation type="submission" date="2012-04" db="EMBL/GenBank/DDBJ databases">
        <title>The Genome Sequence of Loa loa.</title>
        <authorList>
            <consortium name="The Broad Institute Genome Sequencing Platform"/>
            <consortium name="Broad Institute Genome Sequencing Center for Infectious Disease"/>
            <person name="Nutman T.B."/>
            <person name="Fink D.L."/>
            <person name="Russ C."/>
            <person name="Young S."/>
            <person name="Zeng Q."/>
            <person name="Gargeya S."/>
            <person name="Alvarado L."/>
            <person name="Berlin A."/>
            <person name="Chapman S.B."/>
            <person name="Chen Z."/>
            <person name="Freedman E."/>
            <person name="Gellesch M."/>
            <person name="Goldberg J."/>
            <person name="Griggs A."/>
            <person name="Gujja S."/>
            <person name="Heilman E.R."/>
            <person name="Heiman D."/>
            <person name="Howarth C."/>
            <person name="Mehta T."/>
            <person name="Neiman D."/>
            <person name="Pearson M."/>
            <person name="Roberts A."/>
            <person name="Saif S."/>
            <person name="Shea T."/>
            <person name="Shenoy N."/>
            <person name="Sisk P."/>
            <person name="Stolte C."/>
            <person name="Sykes S."/>
            <person name="White J."/>
            <person name="Yandava C."/>
            <person name="Haas B."/>
            <person name="Henn M.R."/>
            <person name="Nusbaum C."/>
            <person name="Birren B."/>
        </authorList>
    </citation>
    <scope>NUCLEOTIDE SEQUENCE [LARGE SCALE GENOMIC DNA]</scope>
</reference>
<dbReference type="RefSeq" id="XP_003135771.1">
    <property type="nucleotide sequence ID" value="XM_003135723.2"/>
</dbReference>
<sequence length="201" mass="23131">MFLHVIGFVKGETNPSKFYSTFGNGVYYHQSDFSKHSSFLKLRDYLQSTGVLRNDSLRIILNPGNIPVGHYDLKYQLHTYKDVTESPKTGKLCHLKVFEIEELSNTFIENSEEPVNHITWICPSNGWCCGAECCQYYYKDPWPLLGPDFYELIAAVAVFAGLLVIPELYRRWRQRKMDNLTIPAGTSGYIMENPENAKFIV</sequence>
<keyword evidence="1" id="KW-0472">Membrane</keyword>
<dbReference type="KEGG" id="loa:LOAG_00183"/>
<gene>
    <name evidence="2" type="ORF">LOAG_00183</name>
</gene>
<dbReference type="GeneID" id="9937551"/>
<feature type="transmembrane region" description="Helical" evidence="1">
    <location>
        <begin position="149"/>
        <end position="169"/>
    </location>
</feature>
<dbReference type="EMBL" id="JH712082">
    <property type="protein sequence ID" value="EFO28290.1"/>
    <property type="molecule type" value="Genomic_DNA"/>
</dbReference>
<name>A0A1S0UCB7_LOALO</name>
<dbReference type="InParanoid" id="A0A1S0UCB7"/>
<dbReference type="OrthoDB" id="5773322at2759"/>
<dbReference type="CTD" id="9937551"/>
<evidence type="ECO:0000313" key="2">
    <source>
        <dbReference type="EMBL" id="EFO28290.1"/>
    </source>
</evidence>
<protein>
    <submittedName>
        <fullName evidence="2">Uncharacterized protein</fullName>
    </submittedName>
</protein>
<accession>A0A1S0UCB7</accession>
<dbReference type="OMA" id="WCCGAEC"/>
<dbReference type="AlphaFoldDB" id="A0A1S0UCB7"/>